<accession>A0A1R2D1T5</accession>
<protein>
    <submittedName>
        <fullName evidence="1">Uncharacterized protein</fullName>
    </submittedName>
</protein>
<proteinExistence type="predicted"/>
<evidence type="ECO:0000313" key="1">
    <source>
        <dbReference type="EMBL" id="OMJ95239.1"/>
    </source>
</evidence>
<sequence>MSTTEDSLGKFLKTMQPYIQNSQNHTIKYFIINPLIQFSDYKAANFAELNDYERLYFYAIFMKSYMTNQANIPDPETLRFLFDTICLYIGDFLEEFLKEFMENILLKIQNSSTVKDLYFCVSFIISEKNYNFCMQIVMSEIENKFKQIVGLGLKNIRNALSIEDIKEMIELLKALTSLNIDIQQETQILAVLIMNSTEYWLVSLNYGLNDNEKMTLSNLISLFEDARMLLKNFKVKSFDCLTLKVKKLLNQNNQYAHNASYFDNTYQINSDDYQRVIIKENLIPTELAKR</sequence>
<evidence type="ECO:0000313" key="2">
    <source>
        <dbReference type="Proteomes" id="UP000187209"/>
    </source>
</evidence>
<keyword evidence="2" id="KW-1185">Reference proteome</keyword>
<dbReference type="AlphaFoldDB" id="A0A1R2D1T5"/>
<gene>
    <name evidence="1" type="ORF">SteCoe_1453</name>
</gene>
<name>A0A1R2D1T5_9CILI</name>
<dbReference type="EMBL" id="MPUH01000015">
    <property type="protein sequence ID" value="OMJ95239.1"/>
    <property type="molecule type" value="Genomic_DNA"/>
</dbReference>
<reference evidence="1 2" key="1">
    <citation type="submission" date="2016-11" db="EMBL/GenBank/DDBJ databases">
        <title>The macronuclear genome of Stentor coeruleus: a giant cell with tiny introns.</title>
        <authorList>
            <person name="Slabodnick M."/>
            <person name="Ruby J.G."/>
            <person name="Reiff S.B."/>
            <person name="Swart E.C."/>
            <person name="Gosai S."/>
            <person name="Prabakaran S."/>
            <person name="Witkowska E."/>
            <person name="Larue G.E."/>
            <person name="Fisher S."/>
            <person name="Freeman R.M."/>
            <person name="Gunawardena J."/>
            <person name="Chu W."/>
            <person name="Stover N.A."/>
            <person name="Gregory B.D."/>
            <person name="Nowacki M."/>
            <person name="Derisi J."/>
            <person name="Roy S.W."/>
            <person name="Marshall W.F."/>
            <person name="Sood P."/>
        </authorList>
    </citation>
    <scope>NUCLEOTIDE SEQUENCE [LARGE SCALE GENOMIC DNA]</scope>
    <source>
        <strain evidence="1">WM001</strain>
    </source>
</reference>
<comment type="caution">
    <text evidence="1">The sequence shown here is derived from an EMBL/GenBank/DDBJ whole genome shotgun (WGS) entry which is preliminary data.</text>
</comment>
<organism evidence="1 2">
    <name type="scientific">Stentor coeruleus</name>
    <dbReference type="NCBI Taxonomy" id="5963"/>
    <lineage>
        <taxon>Eukaryota</taxon>
        <taxon>Sar</taxon>
        <taxon>Alveolata</taxon>
        <taxon>Ciliophora</taxon>
        <taxon>Postciliodesmatophora</taxon>
        <taxon>Heterotrichea</taxon>
        <taxon>Heterotrichida</taxon>
        <taxon>Stentoridae</taxon>
        <taxon>Stentor</taxon>
    </lineage>
</organism>
<dbReference type="Proteomes" id="UP000187209">
    <property type="component" value="Unassembled WGS sequence"/>
</dbReference>